<accession>A0A318F7J5</accession>
<reference evidence="2 3" key="1">
    <citation type="submission" date="2018-05" db="EMBL/GenBank/DDBJ databases">
        <title>Freshwater and sediment microbial communities from various areas in North America, analyzing microbe dynamics in response to fracking.</title>
        <authorList>
            <person name="Lamendella R."/>
        </authorList>
    </citation>
    <scope>NUCLEOTIDE SEQUENCE [LARGE SCALE GENOMIC DNA]</scope>
    <source>
        <strain evidence="2 3">67</strain>
    </source>
</reference>
<name>A0A318F7J5_KLEOX</name>
<dbReference type="Proteomes" id="UP000247485">
    <property type="component" value="Unassembled WGS sequence"/>
</dbReference>
<proteinExistence type="predicted"/>
<feature type="domain" description="HNH nuclease" evidence="1">
    <location>
        <begin position="18"/>
        <end position="68"/>
    </location>
</feature>
<evidence type="ECO:0000259" key="1">
    <source>
        <dbReference type="SMART" id="SM00507"/>
    </source>
</evidence>
<evidence type="ECO:0000313" key="2">
    <source>
        <dbReference type="EMBL" id="PXW33200.1"/>
    </source>
</evidence>
<comment type="caution">
    <text evidence="2">The sequence shown here is derived from an EMBL/GenBank/DDBJ whole genome shotgun (WGS) entry which is preliminary data.</text>
</comment>
<sequence length="378" mass="42955">MKNAQKNKHGLKRYIEADIARKIRQDAGYGCVMCGVMFVDYEHIEPEFKDAREHDPEKMTLLCKPCHDDVTYKRKTKKKVWLAKADPFTKKHGLVKGIFDPETEFKEVKIGSLTSTGSSIFMKVFGKPIFWFSEPEDPDEPIGFNAIFSSSDGMIGYMEKNIFHGVVAKHDIDSHGFTIEIRKEKGKILLVMHIEGDATIYVERFSIDYLGYNITVNKKGATLRGGNIHGSFDISNVTIAMDRDRDSTCAFSIGHPPRNKIRDGISFVKKTIIASLLNIERTVFSSNGDVVGWVLDNIITSKDYECIAVIKRNDKGEIGVFNILDEFIGLLKKTTKGYSVIYNDTKYPSGEPIWISNNHIKARNTFLLKEYDLSHRIY</sequence>
<protein>
    <recommendedName>
        <fullName evidence="1">HNH nuclease domain-containing protein</fullName>
    </recommendedName>
</protein>
<organism evidence="2 3">
    <name type="scientific">Klebsiella oxytoca</name>
    <dbReference type="NCBI Taxonomy" id="571"/>
    <lineage>
        <taxon>Bacteria</taxon>
        <taxon>Pseudomonadati</taxon>
        <taxon>Pseudomonadota</taxon>
        <taxon>Gammaproteobacteria</taxon>
        <taxon>Enterobacterales</taxon>
        <taxon>Enterobacteriaceae</taxon>
        <taxon>Klebsiella/Raoultella group</taxon>
        <taxon>Klebsiella</taxon>
    </lineage>
</organism>
<dbReference type="InterPro" id="IPR003615">
    <property type="entry name" value="HNH_nuc"/>
</dbReference>
<dbReference type="EMBL" id="QJJG01000039">
    <property type="protein sequence ID" value="PXW33200.1"/>
    <property type="molecule type" value="Genomic_DNA"/>
</dbReference>
<gene>
    <name evidence="2" type="ORF">DET57_1392</name>
</gene>
<dbReference type="SMART" id="SM00507">
    <property type="entry name" value="HNHc"/>
    <property type="match status" value="1"/>
</dbReference>
<dbReference type="AlphaFoldDB" id="A0A318F7J5"/>
<dbReference type="RefSeq" id="WP_110277445.1">
    <property type="nucleotide sequence ID" value="NZ_QJJG01000039.1"/>
</dbReference>
<dbReference type="CDD" id="cd00085">
    <property type="entry name" value="HNHc"/>
    <property type="match status" value="1"/>
</dbReference>
<evidence type="ECO:0000313" key="3">
    <source>
        <dbReference type="Proteomes" id="UP000247485"/>
    </source>
</evidence>